<evidence type="ECO:0000313" key="2">
    <source>
        <dbReference type="Proteomes" id="UP000326759"/>
    </source>
</evidence>
<proteinExistence type="predicted"/>
<dbReference type="EMBL" id="SEYY01008324">
    <property type="protein sequence ID" value="KAB7502205.1"/>
    <property type="molecule type" value="Genomic_DNA"/>
</dbReference>
<dbReference type="AlphaFoldDB" id="A0A5N5TAT1"/>
<evidence type="ECO:0000313" key="1">
    <source>
        <dbReference type="EMBL" id="KAB7502205.1"/>
    </source>
</evidence>
<reference evidence="1 2" key="1">
    <citation type="journal article" date="2019" name="PLoS Biol.">
        <title>Sex chromosomes control vertical transmission of feminizing Wolbachia symbionts in an isopod.</title>
        <authorList>
            <person name="Becking T."/>
            <person name="Chebbi M.A."/>
            <person name="Giraud I."/>
            <person name="Moumen B."/>
            <person name="Laverre T."/>
            <person name="Caubet Y."/>
            <person name="Peccoud J."/>
            <person name="Gilbert C."/>
            <person name="Cordaux R."/>
        </authorList>
    </citation>
    <scope>NUCLEOTIDE SEQUENCE [LARGE SCALE GENOMIC DNA]</scope>
    <source>
        <strain evidence="1">ANa2</strain>
        <tissue evidence="1">Whole body excluding digestive tract and cuticle</tissue>
    </source>
</reference>
<dbReference type="Proteomes" id="UP000326759">
    <property type="component" value="Unassembled WGS sequence"/>
</dbReference>
<organism evidence="1 2">
    <name type="scientific">Armadillidium nasatum</name>
    <dbReference type="NCBI Taxonomy" id="96803"/>
    <lineage>
        <taxon>Eukaryota</taxon>
        <taxon>Metazoa</taxon>
        <taxon>Ecdysozoa</taxon>
        <taxon>Arthropoda</taxon>
        <taxon>Crustacea</taxon>
        <taxon>Multicrustacea</taxon>
        <taxon>Malacostraca</taxon>
        <taxon>Eumalacostraca</taxon>
        <taxon>Peracarida</taxon>
        <taxon>Isopoda</taxon>
        <taxon>Oniscidea</taxon>
        <taxon>Crinocheta</taxon>
        <taxon>Armadillidiidae</taxon>
        <taxon>Armadillidium</taxon>
    </lineage>
</organism>
<protein>
    <submittedName>
        <fullName evidence="1">Uncharacterized protein</fullName>
    </submittedName>
</protein>
<sequence>MIALMKSEEIGAVVSLETSLLLVLQSLSVLKQRN</sequence>
<name>A0A5N5TAT1_9CRUS</name>
<comment type="caution">
    <text evidence="1">The sequence shown here is derived from an EMBL/GenBank/DDBJ whole genome shotgun (WGS) entry which is preliminary data.</text>
</comment>
<gene>
    <name evidence="1" type="ORF">Anas_12974</name>
</gene>
<keyword evidence="2" id="KW-1185">Reference proteome</keyword>
<accession>A0A5N5TAT1</accession>